<evidence type="ECO:0000256" key="1">
    <source>
        <dbReference type="ARBA" id="ARBA00009991"/>
    </source>
</evidence>
<evidence type="ECO:0000313" key="7">
    <source>
        <dbReference type="EMBL" id="CAG8470813.1"/>
    </source>
</evidence>
<dbReference type="InterPro" id="IPR007472">
    <property type="entry name" value="N-end_Aminoacyl_Trfase_C"/>
</dbReference>
<evidence type="ECO:0000256" key="2">
    <source>
        <dbReference type="ARBA" id="ARBA00012025"/>
    </source>
</evidence>
<comment type="similarity">
    <text evidence="1">Belongs to the R-transferase family.</text>
</comment>
<name>A0A9N8VYI6_9GLOM</name>
<dbReference type="Pfam" id="PF04376">
    <property type="entry name" value="ATE_N"/>
    <property type="match status" value="1"/>
</dbReference>
<reference evidence="7" key="1">
    <citation type="submission" date="2021-06" db="EMBL/GenBank/DDBJ databases">
        <authorList>
            <person name="Kallberg Y."/>
            <person name="Tangrot J."/>
            <person name="Rosling A."/>
        </authorList>
    </citation>
    <scope>NUCLEOTIDE SEQUENCE</scope>
    <source>
        <strain evidence="7">FL130A</strain>
    </source>
</reference>
<dbReference type="InterPro" id="IPR007471">
    <property type="entry name" value="N-end_Aminoacyl_Trfase_N"/>
</dbReference>
<dbReference type="Proteomes" id="UP000789508">
    <property type="component" value="Unassembled WGS sequence"/>
</dbReference>
<evidence type="ECO:0000256" key="3">
    <source>
        <dbReference type="ARBA" id="ARBA00022679"/>
    </source>
</evidence>
<evidence type="ECO:0000313" key="8">
    <source>
        <dbReference type="Proteomes" id="UP000789508"/>
    </source>
</evidence>
<gene>
    <name evidence="7" type="ORF">ALEPTO_LOCUS2003</name>
</gene>
<sequence>MSSNSGHYTYKPNIRDSCCPQYTIRLNALKFQAPRSQRKLINKFNRYFEGLFVPSLAEGKELELIAIHKEDPQPNTNVKSKKANKNAPTFDLVEAIHEPEEKQDWKHRFRIILEESSFTQEKFQLYKKYQVNIHKNEPSEVTENSFKRFLVDSPLIFEPPSRPNTPGHGSFHQLYYLDDKLIAVAVLDILPKCVSSVYFMYDTDYSFLGLGKYSALREISLCKELHAAGYTELEWYYMGFYIHFCQKMRYKGQYQPSDLLDPVRMLDPKNLTFQDLRKVPVFTNRTIKRVESISRIQRNEEALETLKEFVAALGKDLANRIVIYLDNV</sequence>
<dbReference type="AlphaFoldDB" id="A0A9N8VYI6"/>
<accession>A0A9N8VYI6</accession>
<feature type="domain" description="N-end aminoacyl transferase N-terminal" evidence="5">
    <location>
        <begin position="5"/>
        <end position="39"/>
    </location>
</feature>
<dbReference type="EC" id="2.3.2.8" evidence="2"/>
<organism evidence="7 8">
    <name type="scientific">Ambispora leptoticha</name>
    <dbReference type="NCBI Taxonomy" id="144679"/>
    <lineage>
        <taxon>Eukaryota</taxon>
        <taxon>Fungi</taxon>
        <taxon>Fungi incertae sedis</taxon>
        <taxon>Mucoromycota</taxon>
        <taxon>Glomeromycotina</taxon>
        <taxon>Glomeromycetes</taxon>
        <taxon>Archaeosporales</taxon>
        <taxon>Ambisporaceae</taxon>
        <taxon>Ambispora</taxon>
    </lineage>
</organism>
<dbReference type="GO" id="GO:0005737">
    <property type="term" value="C:cytoplasm"/>
    <property type="evidence" value="ECO:0007669"/>
    <property type="project" value="TreeGrafter"/>
</dbReference>
<keyword evidence="3" id="KW-0808">Transferase</keyword>
<dbReference type="InterPro" id="IPR030700">
    <property type="entry name" value="N-end_Aminoacyl_Trfase"/>
</dbReference>
<protein>
    <recommendedName>
        <fullName evidence="2">arginyltransferase</fullName>
        <ecNumber evidence="2">2.3.2.8</ecNumber>
    </recommendedName>
</protein>
<keyword evidence="8" id="KW-1185">Reference proteome</keyword>
<dbReference type="InterPro" id="IPR016181">
    <property type="entry name" value="Acyl_CoA_acyltransferase"/>
</dbReference>
<dbReference type="PANTHER" id="PTHR21367:SF1">
    <property type="entry name" value="ARGINYL-TRNA--PROTEIN TRANSFERASE 1"/>
    <property type="match status" value="1"/>
</dbReference>
<proteinExistence type="inferred from homology"/>
<evidence type="ECO:0000256" key="4">
    <source>
        <dbReference type="ARBA" id="ARBA00023315"/>
    </source>
</evidence>
<dbReference type="GO" id="GO:0004057">
    <property type="term" value="F:arginyl-tRNA--protein transferase activity"/>
    <property type="evidence" value="ECO:0007669"/>
    <property type="project" value="UniProtKB-EC"/>
</dbReference>
<dbReference type="OrthoDB" id="74183at2759"/>
<dbReference type="EMBL" id="CAJVPS010000260">
    <property type="protein sequence ID" value="CAG8470813.1"/>
    <property type="molecule type" value="Genomic_DNA"/>
</dbReference>
<comment type="caution">
    <text evidence="7">The sequence shown here is derived from an EMBL/GenBank/DDBJ whole genome shotgun (WGS) entry which is preliminary data.</text>
</comment>
<dbReference type="SUPFAM" id="SSF55729">
    <property type="entry name" value="Acyl-CoA N-acyltransferases (Nat)"/>
    <property type="match status" value="1"/>
</dbReference>
<feature type="domain" description="N-end rule aminoacyl transferase C-terminal" evidence="6">
    <location>
        <begin position="121"/>
        <end position="261"/>
    </location>
</feature>
<keyword evidence="4" id="KW-0012">Acyltransferase</keyword>
<dbReference type="Pfam" id="PF04377">
    <property type="entry name" value="ATE_C"/>
    <property type="match status" value="1"/>
</dbReference>
<dbReference type="PANTHER" id="PTHR21367">
    <property type="entry name" value="ARGININE-TRNA-PROTEIN TRANSFERASE 1"/>
    <property type="match status" value="1"/>
</dbReference>
<evidence type="ECO:0000259" key="6">
    <source>
        <dbReference type="Pfam" id="PF04377"/>
    </source>
</evidence>
<evidence type="ECO:0000259" key="5">
    <source>
        <dbReference type="Pfam" id="PF04376"/>
    </source>
</evidence>